<protein>
    <recommendedName>
        <fullName evidence="2">Glycosyltransferase</fullName>
    </recommendedName>
</protein>
<accession>A0A3B0TCY4</accession>
<evidence type="ECO:0008006" key="2">
    <source>
        <dbReference type="Google" id="ProtNLM"/>
    </source>
</evidence>
<reference evidence="1" key="1">
    <citation type="submission" date="2018-06" db="EMBL/GenBank/DDBJ databases">
        <authorList>
            <person name="Zhirakovskaya E."/>
        </authorList>
    </citation>
    <scope>NUCLEOTIDE SEQUENCE</scope>
</reference>
<dbReference type="EMBL" id="UOEM01000002">
    <property type="protein sequence ID" value="VAW09999.1"/>
    <property type="molecule type" value="Genomic_DNA"/>
</dbReference>
<dbReference type="NCBIfam" id="TIGR04282">
    <property type="entry name" value="glyco_like_cofC"/>
    <property type="match status" value="1"/>
</dbReference>
<evidence type="ECO:0000313" key="1">
    <source>
        <dbReference type="EMBL" id="VAW09999.1"/>
    </source>
</evidence>
<gene>
    <name evidence="1" type="ORF">MNBD_ALPHA09-1636</name>
</gene>
<organism evidence="1">
    <name type="scientific">hydrothermal vent metagenome</name>
    <dbReference type="NCBI Taxonomy" id="652676"/>
    <lineage>
        <taxon>unclassified sequences</taxon>
        <taxon>metagenomes</taxon>
        <taxon>ecological metagenomes</taxon>
    </lineage>
</organism>
<sequence>MAKMPVMGRVKTRLAADIGAVAATGFYRRELSAVLRRLARDRRWRTWVAVAPDTAVGQPFWPRDVEQFAQGPGDLGQRMGRVLRALPPGPAIVVGSDIPALSASHVAEGFALLGSHDAVFGPATDGGYYLVGLKRLPKPLDPFADIRWSGPHALADTLANLAGRRVAFVATLADIDTGEDLRVFYAGGQLFFC</sequence>
<dbReference type="PANTHER" id="PTHR36529:SF1">
    <property type="entry name" value="GLYCOSYLTRANSFERASE"/>
    <property type="match status" value="1"/>
</dbReference>
<name>A0A3B0TCY4_9ZZZZ</name>
<dbReference type="Gene3D" id="3.90.550.10">
    <property type="entry name" value="Spore Coat Polysaccharide Biosynthesis Protein SpsA, Chain A"/>
    <property type="match status" value="1"/>
</dbReference>
<dbReference type="Pfam" id="PF09837">
    <property type="entry name" value="DUF2064"/>
    <property type="match status" value="1"/>
</dbReference>
<dbReference type="AlphaFoldDB" id="A0A3B0TCY4"/>
<dbReference type="PANTHER" id="PTHR36529">
    <property type="entry name" value="SLL1095 PROTEIN"/>
    <property type="match status" value="1"/>
</dbReference>
<dbReference type="InterPro" id="IPR029044">
    <property type="entry name" value="Nucleotide-diphossugar_trans"/>
</dbReference>
<proteinExistence type="predicted"/>
<dbReference type="SUPFAM" id="SSF53448">
    <property type="entry name" value="Nucleotide-diphospho-sugar transferases"/>
    <property type="match status" value="1"/>
</dbReference>
<dbReference type="InterPro" id="IPR018641">
    <property type="entry name" value="Trfase_1_rSAM/seldom-assoc"/>
</dbReference>